<evidence type="ECO:0000259" key="3">
    <source>
        <dbReference type="Pfam" id="PF13511"/>
    </source>
</evidence>
<evidence type="ECO:0000256" key="2">
    <source>
        <dbReference type="SAM" id="SignalP"/>
    </source>
</evidence>
<dbReference type="InterPro" id="IPR025392">
    <property type="entry name" value="DUF4124"/>
</dbReference>
<accession>A0ABP9DQM9</accession>
<proteinExistence type="predicted"/>
<organism evidence="4 5">
    <name type="scientific">Luteimonas vadosa</name>
    <dbReference type="NCBI Taxonomy" id="1165507"/>
    <lineage>
        <taxon>Bacteria</taxon>
        <taxon>Pseudomonadati</taxon>
        <taxon>Pseudomonadota</taxon>
        <taxon>Gammaproteobacteria</taxon>
        <taxon>Lysobacterales</taxon>
        <taxon>Lysobacteraceae</taxon>
        <taxon>Luteimonas</taxon>
    </lineage>
</organism>
<reference evidence="5" key="1">
    <citation type="journal article" date="2019" name="Int. J. Syst. Evol. Microbiol.">
        <title>The Global Catalogue of Microorganisms (GCM) 10K type strain sequencing project: providing services to taxonomists for standard genome sequencing and annotation.</title>
        <authorList>
            <consortium name="The Broad Institute Genomics Platform"/>
            <consortium name="The Broad Institute Genome Sequencing Center for Infectious Disease"/>
            <person name="Wu L."/>
            <person name="Ma J."/>
        </authorList>
    </citation>
    <scope>NUCLEOTIDE SEQUENCE [LARGE SCALE GENOMIC DNA]</scope>
    <source>
        <strain evidence="5">JCM 18392</strain>
    </source>
</reference>
<feature type="domain" description="DUF4124" evidence="3">
    <location>
        <begin position="31"/>
        <end position="74"/>
    </location>
</feature>
<keyword evidence="2" id="KW-0732">Signal</keyword>
<keyword evidence="5" id="KW-1185">Reference proteome</keyword>
<evidence type="ECO:0000256" key="1">
    <source>
        <dbReference type="SAM" id="MobiDB-lite"/>
    </source>
</evidence>
<evidence type="ECO:0000313" key="5">
    <source>
        <dbReference type="Proteomes" id="UP001501323"/>
    </source>
</evidence>
<comment type="caution">
    <text evidence="4">The sequence shown here is derived from an EMBL/GenBank/DDBJ whole genome shotgun (WGS) entry which is preliminary data.</text>
</comment>
<evidence type="ECO:0000313" key="4">
    <source>
        <dbReference type="EMBL" id="GAA4855487.1"/>
    </source>
</evidence>
<sequence>MTLHALLAALLVPPLLAAGAAARGADTGKVTIYHCTDAKGRLTLSDAPCPKGQRQEARSMLRPQDPPARPAVPAQPVAPAPADRAPTRVVVLQPPRPLYECVTPDGERYTSDTNDGRPRYVPLWTLGYPVALGSATRPRPPGGARIDIDTGDVRVSAATRPRRHLLPHGHGYGYGYGAATTLVRDDCHALPQAEVCARLVDRRDAIRTRFFNAQQSERDELRIEERGINHRLANDCGVG</sequence>
<name>A0ABP9DQM9_9GAMM</name>
<feature type="signal peptide" evidence="2">
    <location>
        <begin position="1"/>
        <end position="17"/>
    </location>
</feature>
<feature type="chain" id="PRO_5045080581" description="DUF4124 domain-containing protein" evidence="2">
    <location>
        <begin position="18"/>
        <end position="239"/>
    </location>
</feature>
<dbReference type="Pfam" id="PF13511">
    <property type="entry name" value="DUF4124"/>
    <property type="match status" value="1"/>
</dbReference>
<feature type="region of interest" description="Disordered" evidence="1">
    <location>
        <begin position="46"/>
        <end position="84"/>
    </location>
</feature>
<feature type="compositionally biased region" description="Low complexity" evidence="1">
    <location>
        <begin position="71"/>
        <end position="84"/>
    </location>
</feature>
<dbReference type="Proteomes" id="UP001501323">
    <property type="component" value="Unassembled WGS sequence"/>
</dbReference>
<protein>
    <recommendedName>
        <fullName evidence="3">DUF4124 domain-containing protein</fullName>
    </recommendedName>
</protein>
<dbReference type="EMBL" id="BAABJY010000001">
    <property type="protein sequence ID" value="GAA4855487.1"/>
    <property type="molecule type" value="Genomic_DNA"/>
</dbReference>
<dbReference type="RefSeq" id="WP_345293812.1">
    <property type="nucleotide sequence ID" value="NZ_BAABJY010000001.1"/>
</dbReference>
<gene>
    <name evidence="4" type="ORF">GCM10023332_03880</name>
</gene>